<name>A0ACC5R2A9_9HYPH</name>
<evidence type="ECO:0000313" key="1">
    <source>
        <dbReference type="EMBL" id="MBK1866759.1"/>
    </source>
</evidence>
<sequence>MSGIITILGCGSSGGVPRIGDSWGTCDPTNPKNRRRRCSILVSRAGEAGVTRVLIDTSPDLRDQMLSSGTEAIDAVLYTHEHADHTHGIDELRAFYLRQRHLIPIWADETTANLLVSRFGYCFVTAPGSDYPPILSLNRITSGQTVTIAGKGGSISALPFTVHHGNIDALGFRFGDVAYTPDVNGIPEASLPALRDLDLWIVDALRPVPHPSHFSLPETLSWIERLKPKRAVLTNMHIDLDFSTLTRELPPYVEPAYDGMILPF</sequence>
<keyword evidence="2" id="KW-1185">Reference proteome</keyword>
<reference evidence="1" key="1">
    <citation type="submission" date="2021-01" db="EMBL/GenBank/DDBJ databases">
        <authorList>
            <person name="Sun Q."/>
        </authorList>
    </citation>
    <scope>NUCLEOTIDE SEQUENCE</scope>
    <source>
        <strain evidence="1">YIM B02566</strain>
    </source>
</reference>
<gene>
    <name evidence="1" type="ORF">JHL16_10370</name>
</gene>
<protein>
    <submittedName>
        <fullName evidence="1">MBL fold metallo-hydrolase</fullName>
    </submittedName>
</protein>
<accession>A0ACC5R2A9</accession>
<dbReference type="Proteomes" id="UP000616151">
    <property type="component" value="Unassembled WGS sequence"/>
</dbReference>
<dbReference type="EMBL" id="JAENHL010000006">
    <property type="protein sequence ID" value="MBK1866759.1"/>
    <property type="molecule type" value="Genomic_DNA"/>
</dbReference>
<evidence type="ECO:0000313" key="2">
    <source>
        <dbReference type="Proteomes" id="UP000616151"/>
    </source>
</evidence>
<proteinExistence type="predicted"/>
<comment type="caution">
    <text evidence="1">The sequence shown here is derived from an EMBL/GenBank/DDBJ whole genome shotgun (WGS) entry which is preliminary data.</text>
</comment>
<organism evidence="1 2">
    <name type="scientific">Taklimakanibacter albus</name>
    <dbReference type="NCBI Taxonomy" id="2800327"/>
    <lineage>
        <taxon>Bacteria</taxon>
        <taxon>Pseudomonadati</taxon>
        <taxon>Pseudomonadota</taxon>
        <taxon>Alphaproteobacteria</taxon>
        <taxon>Hyphomicrobiales</taxon>
        <taxon>Aestuariivirgaceae</taxon>
        <taxon>Taklimakanibacter</taxon>
    </lineage>
</organism>